<protein>
    <submittedName>
        <fullName evidence="2">Uncharacterized protein</fullName>
    </submittedName>
</protein>
<dbReference type="STRING" id="8840.ENSAPLP00000018751"/>
<name>A0A493SYY4_ANAPP</name>
<proteinExistence type="predicted"/>
<dbReference type="Proteomes" id="UP000016666">
    <property type="component" value="Chromosome 1"/>
</dbReference>
<feature type="transmembrane region" description="Helical" evidence="1">
    <location>
        <begin position="31"/>
        <end position="51"/>
    </location>
</feature>
<accession>A0A493SYY4</accession>
<dbReference type="Ensembl" id="ENSAPLT00000045393.1">
    <property type="protein sequence ID" value="ENSAPLP00000018751.1"/>
    <property type="gene ID" value="ENSAPLG00000019735.1"/>
</dbReference>
<evidence type="ECO:0000313" key="2">
    <source>
        <dbReference type="Ensembl" id="ENSAPLP00000018751.1"/>
    </source>
</evidence>
<keyword evidence="1" id="KW-0812">Transmembrane</keyword>
<keyword evidence="1" id="KW-0472">Membrane</keyword>
<keyword evidence="1" id="KW-1133">Transmembrane helix</keyword>
<dbReference type="AlphaFoldDB" id="A0A493SYY4"/>
<reference evidence="2" key="2">
    <citation type="submission" date="2025-08" db="UniProtKB">
        <authorList>
            <consortium name="Ensembl"/>
        </authorList>
    </citation>
    <scope>IDENTIFICATION</scope>
</reference>
<organism evidence="2 3">
    <name type="scientific">Anas platyrhynchos platyrhynchos</name>
    <name type="common">Northern mallard</name>
    <dbReference type="NCBI Taxonomy" id="8840"/>
    <lineage>
        <taxon>Eukaryota</taxon>
        <taxon>Metazoa</taxon>
        <taxon>Chordata</taxon>
        <taxon>Craniata</taxon>
        <taxon>Vertebrata</taxon>
        <taxon>Euteleostomi</taxon>
        <taxon>Archelosauria</taxon>
        <taxon>Archosauria</taxon>
        <taxon>Dinosauria</taxon>
        <taxon>Saurischia</taxon>
        <taxon>Theropoda</taxon>
        <taxon>Coelurosauria</taxon>
        <taxon>Aves</taxon>
        <taxon>Neognathae</taxon>
        <taxon>Galloanserae</taxon>
        <taxon>Anseriformes</taxon>
        <taxon>Anatidae</taxon>
        <taxon>Anatinae</taxon>
        <taxon>Anas</taxon>
    </lineage>
</organism>
<evidence type="ECO:0000256" key="1">
    <source>
        <dbReference type="SAM" id="Phobius"/>
    </source>
</evidence>
<dbReference type="GeneTree" id="ENSGT00940000153716"/>
<reference evidence="2" key="3">
    <citation type="submission" date="2025-09" db="UniProtKB">
        <authorList>
            <consortium name="Ensembl"/>
        </authorList>
    </citation>
    <scope>IDENTIFICATION</scope>
</reference>
<keyword evidence="3" id="KW-1185">Reference proteome</keyword>
<evidence type="ECO:0000313" key="3">
    <source>
        <dbReference type="Proteomes" id="UP000016666"/>
    </source>
</evidence>
<feature type="transmembrane region" description="Helical" evidence="1">
    <location>
        <begin position="57"/>
        <end position="79"/>
    </location>
</feature>
<sequence>TGRGCAADAASCGGSAGKMAPSHVLKCCQKVLAWVPVVFIALVVAWSYYAYVVELCLLGHKVIIVLIPSFCLFPSQFCLSKADKEQYEKEERPEFQQEILRRAAKDLPICTTTRKAFHHMFINKWQHVSLRCYLLLL</sequence>
<reference evidence="2 3" key="1">
    <citation type="submission" date="2017-10" db="EMBL/GenBank/DDBJ databases">
        <title>A new Pekin duck reference genome.</title>
        <authorList>
            <person name="Hou Z.-C."/>
            <person name="Zhou Z.-K."/>
            <person name="Zhu F."/>
            <person name="Hou S.-S."/>
        </authorList>
    </citation>
    <scope>NUCLEOTIDE SEQUENCE [LARGE SCALE GENOMIC DNA]</scope>
</reference>